<dbReference type="Proteomes" id="UP000192731">
    <property type="component" value="Unassembled WGS sequence"/>
</dbReference>
<dbReference type="PROSITE" id="PS51178">
    <property type="entry name" value="PASTA"/>
    <property type="match status" value="2"/>
</dbReference>
<dbReference type="Pfam" id="PF03717">
    <property type="entry name" value="PBP_dimer"/>
    <property type="match status" value="1"/>
</dbReference>
<comment type="subcellular location">
    <subcellularLocation>
        <location evidence="1">Membrane</location>
    </subcellularLocation>
</comment>
<comment type="similarity">
    <text evidence="2">Belongs to the transpeptidase family.</text>
</comment>
<dbReference type="Pfam" id="PF03793">
    <property type="entry name" value="PASTA"/>
    <property type="match status" value="2"/>
</dbReference>
<dbReference type="SMART" id="SM00740">
    <property type="entry name" value="PASTA"/>
    <property type="match status" value="2"/>
</dbReference>
<dbReference type="InterPro" id="IPR005543">
    <property type="entry name" value="PASTA_dom"/>
</dbReference>
<evidence type="ECO:0000256" key="4">
    <source>
        <dbReference type="SAM" id="Phobius"/>
    </source>
</evidence>
<sequence length="703" mass="77631">MINLSMKKRIGFVFLCTAVLISLLVIRVFWVQFIQGEELQGKAINNRLRDIEVKAKRGVIYDSNGSPLAISVSTGSIYAVPAQLKDKDKLEETATKLSEILEMDKNKVEEKLKKNVAFEWIKRRVPDEKIKELKELKLKGVSFVEENQRYYPKGKLAAHVLGFAGIDNQGLNGLELSYDSVLRGVSGKIMIEYDALNREIPNALHQYVMPRDGHSLYLTIDETIQYIVERELDNVIKLKQAKAAAIIVMDIKTGSILAMANRPVFDPNNYADFDNSSWRNFAISDAYEPGSTFKPVTAAAVLEEKVVKKNDRFYCPGYIKVGKDKIKCWKHQGHGSQDFVEGVQNSCNPVFVSSGLKLGKEDFYKYLLGFEFGKKTGIELPGEATGILVPKSRAKDIDLGSMSMGQANAVTPIQLVRAISAIANDGWLMKPRLVKEIRDYEGKLIKKIEPEPIQQVISKETSDELKEILESVVSEGTGSNAKIEGYKIAGKTGTAQKILPGGGYSRSEYIASFTGFAPANDPQIACLVVVDSPKGVYFGGQVAAPVFQGIVRDTLRYLNVPAEITKEEKKEEKVIIPDIKSLKMNAAIDKLKKAGLKYQKQGEGEEILLTLPPVGTQVNKGSNVLIYTKDKSSNMVVVPDLKDTTIREASSILSKLELKIAAQGSGLASLQEPLPGTKVEKGTTVTIRFTPLNQENVEETMGP</sequence>
<proteinExistence type="inferred from homology"/>
<dbReference type="AlphaFoldDB" id="A0A1W1VT45"/>
<dbReference type="InterPro" id="IPR012338">
    <property type="entry name" value="Beta-lactam/transpept-like"/>
</dbReference>
<evidence type="ECO:0000313" key="7">
    <source>
        <dbReference type="Proteomes" id="UP000192731"/>
    </source>
</evidence>
<dbReference type="GO" id="GO:0008658">
    <property type="term" value="F:penicillin binding"/>
    <property type="evidence" value="ECO:0007669"/>
    <property type="project" value="InterPro"/>
</dbReference>
<keyword evidence="7" id="KW-1185">Reference proteome</keyword>
<organism evidence="6 7">
    <name type="scientific">Desulfonispora thiosulfatigenes DSM 11270</name>
    <dbReference type="NCBI Taxonomy" id="656914"/>
    <lineage>
        <taxon>Bacteria</taxon>
        <taxon>Bacillati</taxon>
        <taxon>Bacillota</taxon>
        <taxon>Clostridia</taxon>
        <taxon>Eubacteriales</taxon>
        <taxon>Peptococcaceae</taxon>
        <taxon>Desulfonispora</taxon>
    </lineage>
</organism>
<dbReference type="Gene3D" id="3.40.710.10">
    <property type="entry name" value="DD-peptidase/beta-lactamase superfamily"/>
    <property type="match status" value="1"/>
</dbReference>
<dbReference type="InterPro" id="IPR050515">
    <property type="entry name" value="Beta-lactam/transpept"/>
</dbReference>
<gene>
    <name evidence="6" type="ORF">SAMN00017405_1537</name>
</gene>
<dbReference type="Pfam" id="PF00905">
    <property type="entry name" value="Transpeptidase"/>
    <property type="match status" value="1"/>
</dbReference>
<dbReference type="NCBIfam" id="TIGR02214">
    <property type="entry name" value="spoVD_pbp"/>
    <property type="match status" value="1"/>
</dbReference>
<dbReference type="CDD" id="cd06575">
    <property type="entry name" value="PASTA_Pbp2x-like_2"/>
    <property type="match status" value="1"/>
</dbReference>
<dbReference type="Gene3D" id="3.30.10.20">
    <property type="match status" value="1"/>
</dbReference>
<dbReference type="GO" id="GO:0005886">
    <property type="term" value="C:plasma membrane"/>
    <property type="evidence" value="ECO:0007669"/>
    <property type="project" value="TreeGrafter"/>
</dbReference>
<dbReference type="PANTHER" id="PTHR30627">
    <property type="entry name" value="PEPTIDOGLYCAN D,D-TRANSPEPTIDASE"/>
    <property type="match status" value="1"/>
</dbReference>
<dbReference type="SUPFAM" id="SSF56601">
    <property type="entry name" value="beta-lactamase/transpeptidase-like"/>
    <property type="match status" value="1"/>
</dbReference>
<name>A0A1W1VT45_DESTI</name>
<dbReference type="Gene3D" id="3.90.1310.10">
    <property type="entry name" value="Penicillin-binding protein 2a (Domain 2)"/>
    <property type="match status" value="1"/>
</dbReference>
<dbReference type="EMBL" id="FWWT01000023">
    <property type="protein sequence ID" value="SMB96443.1"/>
    <property type="molecule type" value="Genomic_DNA"/>
</dbReference>
<keyword evidence="3 4" id="KW-0472">Membrane</keyword>
<dbReference type="InterPro" id="IPR001460">
    <property type="entry name" value="PCN-bd_Tpept"/>
</dbReference>
<dbReference type="InterPro" id="IPR036138">
    <property type="entry name" value="PBP_dimer_sf"/>
</dbReference>
<dbReference type="InterPro" id="IPR011927">
    <property type="entry name" value="SpoVD_pbp"/>
</dbReference>
<evidence type="ECO:0000256" key="3">
    <source>
        <dbReference type="ARBA" id="ARBA00023136"/>
    </source>
</evidence>
<accession>A0A1W1VT45</accession>
<dbReference type="SUPFAM" id="SSF54184">
    <property type="entry name" value="Penicillin-binding protein 2x (pbp-2x), c-terminal domain"/>
    <property type="match status" value="2"/>
</dbReference>
<keyword evidence="4" id="KW-0812">Transmembrane</keyword>
<feature type="domain" description="PASTA" evidence="5">
    <location>
        <begin position="631"/>
        <end position="691"/>
    </location>
</feature>
<evidence type="ECO:0000256" key="2">
    <source>
        <dbReference type="ARBA" id="ARBA00007171"/>
    </source>
</evidence>
<evidence type="ECO:0000256" key="1">
    <source>
        <dbReference type="ARBA" id="ARBA00004370"/>
    </source>
</evidence>
<feature type="domain" description="PASTA" evidence="5">
    <location>
        <begin position="570"/>
        <end position="630"/>
    </location>
</feature>
<dbReference type="PANTHER" id="PTHR30627:SF1">
    <property type="entry name" value="PEPTIDOGLYCAN D,D-TRANSPEPTIDASE FTSI"/>
    <property type="match status" value="1"/>
</dbReference>
<evidence type="ECO:0000259" key="5">
    <source>
        <dbReference type="PROSITE" id="PS51178"/>
    </source>
</evidence>
<dbReference type="GO" id="GO:0071555">
    <property type="term" value="P:cell wall organization"/>
    <property type="evidence" value="ECO:0007669"/>
    <property type="project" value="TreeGrafter"/>
</dbReference>
<dbReference type="InterPro" id="IPR005311">
    <property type="entry name" value="PBP_dimer"/>
</dbReference>
<reference evidence="6 7" key="1">
    <citation type="submission" date="2017-04" db="EMBL/GenBank/DDBJ databases">
        <authorList>
            <person name="Afonso C.L."/>
            <person name="Miller P.J."/>
            <person name="Scott M.A."/>
            <person name="Spackman E."/>
            <person name="Goraichik I."/>
            <person name="Dimitrov K.M."/>
            <person name="Suarez D.L."/>
            <person name="Swayne D.E."/>
        </authorList>
    </citation>
    <scope>NUCLEOTIDE SEQUENCE [LARGE SCALE GENOMIC DNA]</scope>
    <source>
        <strain evidence="6 7">DSM 11270</strain>
    </source>
</reference>
<dbReference type="STRING" id="656914.SAMN00017405_1537"/>
<protein>
    <submittedName>
        <fullName evidence="6">Stage V sporulation protein D (Sporulation-specific penicillin-binding protein)</fullName>
    </submittedName>
</protein>
<keyword evidence="4" id="KW-1133">Transmembrane helix</keyword>
<dbReference type="SUPFAM" id="SSF56519">
    <property type="entry name" value="Penicillin binding protein dimerisation domain"/>
    <property type="match status" value="1"/>
</dbReference>
<dbReference type="Gene3D" id="3.30.450.330">
    <property type="match status" value="1"/>
</dbReference>
<feature type="transmembrane region" description="Helical" evidence="4">
    <location>
        <begin position="12"/>
        <end position="30"/>
    </location>
</feature>
<evidence type="ECO:0000313" key="6">
    <source>
        <dbReference type="EMBL" id="SMB96443.1"/>
    </source>
</evidence>